<dbReference type="NCBIfam" id="TIGR03682">
    <property type="entry name" value="arCOG04112"/>
    <property type="match status" value="1"/>
</dbReference>
<gene>
    <name evidence="11" type="ORF">MmiAt1_05950</name>
</gene>
<comment type="cofactor">
    <cofactor evidence="1 10">
        <name>[4Fe-4S] cluster</name>
        <dbReference type="ChEBI" id="CHEBI:49883"/>
    </cofactor>
</comment>
<dbReference type="PANTHER" id="PTHR10762:SF1">
    <property type="entry name" value="2-(3-AMINO-3-CARBOXYPROPYL)HISTIDINE SYNTHASE SUBUNIT 1"/>
    <property type="match status" value="1"/>
</dbReference>
<name>A0ABU3VP06_9EURY</name>
<dbReference type="Gene3D" id="3.40.50.11850">
    <property type="entry name" value="Diphthamide synthesis DPH1/DPH2 domain 2"/>
    <property type="match status" value="1"/>
</dbReference>
<dbReference type="InterPro" id="IPR022428">
    <property type="entry name" value="Dph2_arc"/>
</dbReference>
<dbReference type="RefSeq" id="WP_318785460.1">
    <property type="nucleotide sequence ID" value="NZ_JAWDKC010000012.1"/>
</dbReference>
<dbReference type="EMBL" id="JAWDKC010000012">
    <property type="protein sequence ID" value="MDV0445040.1"/>
    <property type="molecule type" value="Genomic_DNA"/>
</dbReference>
<dbReference type="NCBIfam" id="TIGR00322">
    <property type="entry name" value="diphth2_R"/>
    <property type="match status" value="1"/>
</dbReference>
<comment type="function">
    <text evidence="10">Catalyzes the first step of diphthamide biosynthesis, i.e. the transfer of the 3-amino-3-carboxypropyl group from S-adenosyl-L-methionine (SAM) to the C2 position of the imidazole ring of the target histidine residue in translation elongation factor 2 (EF-2).</text>
</comment>
<evidence type="ECO:0000256" key="10">
    <source>
        <dbReference type="PIRNR" id="PIRNR004967"/>
    </source>
</evidence>
<keyword evidence="4 10" id="KW-0808">Transferase</keyword>
<keyword evidence="7 10" id="KW-0408">Iron</keyword>
<evidence type="ECO:0000256" key="1">
    <source>
        <dbReference type="ARBA" id="ARBA00001966"/>
    </source>
</evidence>
<dbReference type="InterPro" id="IPR016435">
    <property type="entry name" value="DPH1/DPH2"/>
</dbReference>
<keyword evidence="8 10" id="KW-0411">Iron-sulfur</keyword>
<keyword evidence="5 10" id="KW-0949">S-adenosyl-L-methionine</keyword>
<dbReference type="Gene3D" id="3.40.50.11840">
    <property type="entry name" value="Diphthamide synthesis DPH1/DPH2 domain 1"/>
    <property type="match status" value="1"/>
</dbReference>
<keyword evidence="12" id="KW-1185">Reference proteome</keyword>
<comment type="catalytic activity">
    <reaction evidence="9 10">
        <text>L-histidyl-[translation elongation factor 2] + S-adenosyl-L-methionine = 2-[(3S)-amino-3-carboxypropyl]-L-histidyl-[translation elongation factor 2] + S-methyl-5'-thioadenosine + H(+)</text>
        <dbReference type="Rhea" id="RHEA:36783"/>
        <dbReference type="Rhea" id="RHEA-COMP:9748"/>
        <dbReference type="Rhea" id="RHEA-COMP:9749"/>
        <dbReference type="ChEBI" id="CHEBI:15378"/>
        <dbReference type="ChEBI" id="CHEBI:17509"/>
        <dbReference type="ChEBI" id="CHEBI:29979"/>
        <dbReference type="ChEBI" id="CHEBI:59789"/>
        <dbReference type="ChEBI" id="CHEBI:73995"/>
        <dbReference type="EC" id="2.5.1.108"/>
    </reaction>
</comment>
<organism evidence="11 12">
    <name type="scientific">Methanimicrococcus hacksteinii</name>
    <dbReference type="NCBI Taxonomy" id="3028293"/>
    <lineage>
        <taxon>Archaea</taxon>
        <taxon>Methanobacteriati</taxon>
        <taxon>Methanobacteriota</taxon>
        <taxon>Stenosarchaea group</taxon>
        <taxon>Methanomicrobia</taxon>
        <taxon>Methanosarcinales</taxon>
        <taxon>Methanosarcinaceae</taxon>
        <taxon>Methanimicrococcus</taxon>
    </lineage>
</organism>
<evidence type="ECO:0000256" key="3">
    <source>
        <dbReference type="ARBA" id="ARBA00012221"/>
    </source>
</evidence>
<evidence type="ECO:0000256" key="2">
    <source>
        <dbReference type="ARBA" id="ARBA00005156"/>
    </source>
</evidence>
<reference evidence="11 12" key="1">
    <citation type="submission" date="2023-06" db="EMBL/GenBank/DDBJ databases">
        <title>Genome sequence of Methanimicrococcus sp. At1.</title>
        <authorList>
            <person name="Protasov E."/>
            <person name="Platt K."/>
            <person name="Poehlein A."/>
            <person name="Daniel R."/>
            <person name="Brune A."/>
        </authorList>
    </citation>
    <scope>NUCLEOTIDE SEQUENCE [LARGE SCALE GENOMIC DNA]</scope>
    <source>
        <strain evidence="11 12">At1</strain>
    </source>
</reference>
<evidence type="ECO:0000256" key="8">
    <source>
        <dbReference type="ARBA" id="ARBA00023014"/>
    </source>
</evidence>
<comment type="similarity">
    <text evidence="10">Belongs to the DPH1/DPH2 family.</text>
</comment>
<evidence type="ECO:0000256" key="5">
    <source>
        <dbReference type="ARBA" id="ARBA00022691"/>
    </source>
</evidence>
<dbReference type="Gene3D" id="3.40.50.11860">
    <property type="entry name" value="Diphthamide synthesis DPH1/DPH2 domain 3"/>
    <property type="match status" value="1"/>
</dbReference>
<evidence type="ECO:0000256" key="9">
    <source>
        <dbReference type="ARBA" id="ARBA00048403"/>
    </source>
</evidence>
<dbReference type="Proteomes" id="UP001272052">
    <property type="component" value="Unassembled WGS sequence"/>
</dbReference>
<dbReference type="Pfam" id="PF01866">
    <property type="entry name" value="Diphthamide_syn"/>
    <property type="match status" value="1"/>
</dbReference>
<dbReference type="InterPro" id="IPR042263">
    <property type="entry name" value="DPH1/DPH2_1"/>
</dbReference>
<dbReference type="InterPro" id="IPR035435">
    <property type="entry name" value="DPH1/DPH2_euk_archaea"/>
</dbReference>
<evidence type="ECO:0000256" key="7">
    <source>
        <dbReference type="ARBA" id="ARBA00023004"/>
    </source>
</evidence>
<accession>A0ABU3VP06</accession>
<evidence type="ECO:0000256" key="4">
    <source>
        <dbReference type="ARBA" id="ARBA00022679"/>
    </source>
</evidence>
<dbReference type="InterPro" id="IPR042264">
    <property type="entry name" value="DPH1/DPH2_2"/>
</dbReference>
<comment type="pathway">
    <text evidence="2 10">Protein modification; peptidyl-diphthamide biosynthesis.</text>
</comment>
<dbReference type="InterPro" id="IPR042265">
    <property type="entry name" value="DPH1/DPH2_3"/>
</dbReference>
<proteinExistence type="inferred from homology"/>
<dbReference type="EC" id="2.5.1.108" evidence="3 10"/>
<dbReference type="PIRSF" id="PIRSF004967">
    <property type="entry name" value="DPH1"/>
    <property type="match status" value="1"/>
</dbReference>
<dbReference type="SFLD" id="SFLDS00032">
    <property type="entry name" value="Radical_SAM_3-amino-3-carboxyp"/>
    <property type="match status" value="1"/>
</dbReference>
<sequence length="349" mass="38356">MTELPTITSDSSYDFETKAVFDEIEKISKAKDGERVVVGLQFPEGLKKHALSLASLIEEKTGAEVYISADPCFGACDLDMRLIEKSDILFHFGHAELKQGAVENKVKFIETRSKVDVSNAVRAALSLLPEQVIGLLTTVQHVHQLEAARKILEDAGKTVIISHGDSRIAYPGQILGCNFSAAHSDESEKCEAFLYIGSGQFHPIGAAISSQKRVVCADPFTADVFELNYRKFLMQRSAVIGNAADAETFCIIVSVKNGQYRKTLAESIQKKAEAHGKKAFILFMDFVSPDQMLSFKADAFVNTACPRLAIDDSGRYPAPVLTPQEFEIVIGERAWEDLVMDEILEGGQD</sequence>
<protein>
    <recommendedName>
        <fullName evidence="3 10">2-(3-amino-3-carboxypropyl)histidine synthase</fullName>
        <ecNumber evidence="3 10">2.5.1.108</ecNumber>
    </recommendedName>
</protein>
<keyword evidence="6 10" id="KW-0479">Metal-binding</keyword>
<comment type="caution">
    <text evidence="11">The sequence shown here is derived from an EMBL/GenBank/DDBJ whole genome shotgun (WGS) entry which is preliminary data.</text>
</comment>
<evidence type="ECO:0000313" key="11">
    <source>
        <dbReference type="EMBL" id="MDV0445040.1"/>
    </source>
</evidence>
<dbReference type="PANTHER" id="PTHR10762">
    <property type="entry name" value="DIPHTHAMIDE BIOSYNTHESIS PROTEIN"/>
    <property type="match status" value="1"/>
</dbReference>
<evidence type="ECO:0000313" key="12">
    <source>
        <dbReference type="Proteomes" id="UP001272052"/>
    </source>
</evidence>
<keyword evidence="10" id="KW-0004">4Fe-4S</keyword>
<evidence type="ECO:0000256" key="6">
    <source>
        <dbReference type="ARBA" id="ARBA00022723"/>
    </source>
</evidence>